<proteinExistence type="predicted"/>
<organism evidence="1 2">
    <name type="scientific">Bifidobacterium vansinderenii</name>
    <dbReference type="NCBI Taxonomy" id="1984871"/>
    <lineage>
        <taxon>Bacteria</taxon>
        <taxon>Bacillati</taxon>
        <taxon>Actinomycetota</taxon>
        <taxon>Actinomycetes</taxon>
        <taxon>Bifidobacteriales</taxon>
        <taxon>Bifidobacteriaceae</taxon>
        <taxon>Bifidobacterium</taxon>
    </lineage>
</organism>
<gene>
    <name evidence="1" type="ORF">Tam10B_1269</name>
</gene>
<sequence>MAGVDAGALSWISDVTGGDWGWLDDARGDGDWLGWLDSFRAATEGGPVPVSSDSDAEALLVERGNAKEDVAALRMTLSVGHSDIDARAKSRFVVDASDVLARLYTVGAVPDPEWVAGWCAPICGELTDYDARVVMSGRGWAGAWLHRMLLVAGREPLRRPGRSIIGDAMREWVRMAPAFGKGSDPLDDRDADYQREWMPSDAAVRYAAAYGVELPCPTTLWQTRAILTLLSIAWEDTDPRSIETDGYPHPTWRDRLASSIHLYGDTGYQKGWEHLPGILERRIDHDFAERDWNALSDDVISLLNAHDGPDEVGLGNLAAIAGGSRPMTLDVLVDCSLFCRFQPDAWNDGEQLVLYRYAEQGTIPEDPLIDVPGAIRASYDGYED</sequence>
<comment type="caution">
    <text evidence="1">The sequence shown here is derived from an EMBL/GenBank/DDBJ whole genome shotgun (WGS) entry which is preliminary data.</text>
</comment>
<dbReference type="AlphaFoldDB" id="A0A229VXP2"/>
<dbReference type="Proteomes" id="UP000215433">
    <property type="component" value="Unassembled WGS sequence"/>
</dbReference>
<evidence type="ECO:0000313" key="2">
    <source>
        <dbReference type="Proteomes" id="UP000215433"/>
    </source>
</evidence>
<accession>A0A229VXP2</accession>
<reference evidence="1 2" key="1">
    <citation type="submission" date="2017-05" db="EMBL/GenBank/DDBJ databases">
        <title>Bifidobacterium vansinderenii sp. nov.</title>
        <authorList>
            <person name="Lugli G.A."/>
            <person name="Duranti S."/>
            <person name="Mangifesta M."/>
        </authorList>
    </citation>
    <scope>NUCLEOTIDE SEQUENCE [LARGE SCALE GENOMIC DNA]</scope>
    <source>
        <strain evidence="1 2">Tam10B</strain>
    </source>
</reference>
<keyword evidence="2" id="KW-1185">Reference proteome</keyword>
<protein>
    <submittedName>
        <fullName evidence="1">Uncharacterized protein</fullName>
    </submittedName>
</protein>
<evidence type="ECO:0000313" key="1">
    <source>
        <dbReference type="EMBL" id="OXN00399.1"/>
    </source>
</evidence>
<dbReference type="EMBL" id="NEWD01000016">
    <property type="protein sequence ID" value="OXN00399.1"/>
    <property type="molecule type" value="Genomic_DNA"/>
</dbReference>
<name>A0A229VXP2_9BIFI</name>